<evidence type="ECO:0000256" key="2">
    <source>
        <dbReference type="ARBA" id="ARBA00022723"/>
    </source>
</evidence>
<protein>
    <recommendedName>
        <fullName evidence="7 8">4-hydroxy-2-oxovalerate aldolase</fullName>
        <shortName evidence="7">HOA</shortName>
        <ecNumber evidence="7 8">4.1.3.39</ecNumber>
    </recommendedName>
    <alternativeName>
        <fullName evidence="7">4-hydroxy-2-keto-pentanoic acid aldolase</fullName>
    </alternativeName>
    <alternativeName>
        <fullName evidence="7">4-hydroxy-2-oxopentanoate aldolase</fullName>
    </alternativeName>
</protein>
<evidence type="ECO:0000256" key="4">
    <source>
        <dbReference type="ARBA" id="ARBA00023211"/>
    </source>
</evidence>
<evidence type="ECO:0000256" key="3">
    <source>
        <dbReference type="ARBA" id="ARBA00022797"/>
    </source>
</evidence>
<dbReference type="PANTHER" id="PTHR10277:SF9">
    <property type="entry name" value="2-ISOPROPYLMALATE SYNTHASE 1, CHLOROPLASTIC-RELATED"/>
    <property type="match status" value="1"/>
</dbReference>
<keyword evidence="2 7" id="KW-0479">Metal-binding</keyword>
<evidence type="ECO:0000256" key="5">
    <source>
        <dbReference type="ARBA" id="ARBA00023239"/>
    </source>
</evidence>
<dbReference type="Proteomes" id="UP001500266">
    <property type="component" value="Unassembled WGS sequence"/>
</dbReference>
<dbReference type="HAMAP" id="MF_01656">
    <property type="entry name" value="HOA"/>
    <property type="match status" value="1"/>
</dbReference>
<evidence type="ECO:0000256" key="7">
    <source>
        <dbReference type="HAMAP-Rule" id="MF_01656"/>
    </source>
</evidence>
<dbReference type="Pfam" id="PF07836">
    <property type="entry name" value="DmpG_comm"/>
    <property type="match status" value="1"/>
</dbReference>
<dbReference type="InterPro" id="IPR017629">
    <property type="entry name" value="4OH_2_O-val_aldolase"/>
</dbReference>
<evidence type="ECO:0000256" key="6">
    <source>
        <dbReference type="ARBA" id="ARBA00023518"/>
    </source>
</evidence>
<feature type="active site" description="Proton acceptor" evidence="7">
    <location>
        <position position="22"/>
    </location>
</feature>
<dbReference type="Gene3D" id="3.20.20.70">
    <property type="entry name" value="Aldolase class I"/>
    <property type="match status" value="1"/>
</dbReference>
<dbReference type="PROSITE" id="PS50991">
    <property type="entry name" value="PYR_CT"/>
    <property type="match status" value="1"/>
</dbReference>
<keyword evidence="4 7" id="KW-0464">Manganese</keyword>
<name>A0ABP7Y001_9ACTN</name>
<dbReference type="InterPro" id="IPR000891">
    <property type="entry name" value="PYR_CT"/>
</dbReference>
<dbReference type="EMBL" id="BAABDO010000003">
    <property type="protein sequence ID" value="GAA4128297.1"/>
    <property type="molecule type" value="Genomic_DNA"/>
</dbReference>
<comment type="catalytic activity">
    <reaction evidence="7">
        <text>(S)-4-hydroxy-2-oxopentanoate = acetaldehyde + pyruvate</text>
        <dbReference type="Rhea" id="RHEA:22624"/>
        <dbReference type="ChEBI" id="CHEBI:15343"/>
        <dbReference type="ChEBI" id="CHEBI:15361"/>
        <dbReference type="ChEBI" id="CHEBI:73143"/>
        <dbReference type="EC" id="4.1.3.39"/>
    </reaction>
</comment>
<dbReference type="SUPFAM" id="SSF51569">
    <property type="entry name" value="Aldolase"/>
    <property type="match status" value="1"/>
</dbReference>
<feature type="site" description="Transition state stabilizer" evidence="7">
    <location>
        <position position="18"/>
    </location>
</feature>
<dbReference type="PANTHER" id="PTHR10277">
    <property type="entry name" value="HOMOCITRATE SYNTHASE-RELATED"/>
    <property type="match status" value="1"/>
</dbReference>
<comment type="caution">
    <text evidence="10">The sequence shown here is derived from an EMBL/GenBank/DDBJ whole genome shotgun (WGS) entry which is preliminary data.</text>
</comment>
<evidence type="ECO:0000256" key="8">
    <source>
        <dbReference type="NCBIfam" id="TIGR03217"/>
    </source>
</evidence>
<proteinExistence type="inferred from homology"/>
<evidence type="ECO:0000313" key="11">
    <source>
        <dbReference type="Proteomes" id="UP001500266"/>
    </source>
</evidence>
<feature type="domain" description="Pyruvate carboxyltransferase" evidence="9">
    <location>
        <begin position="10"/>
        <end position="262"/>
    </location>
</feature>
<keyword evidence="3 7" id="KW-0058">Aromatic hydrocarbons catabolism</keyword>
<dbReference type="InterPro" id="IPR050073">
    <property type="entry name" value="2-IPM_HCS-like"/>
</dbReference>
<accession>A0ABP7Y001</accession>
<organism evidence="10 11">
    <name type="scientific">Actinomadura keratinilytica</name>
    <dbReference type="NCBI Taxonomy" id="547461"/>
    <lineage>
        <taxon>Bacteria</taxon>
        <taxon>Bacillati</taxon>
        <taxon>Actinomycetota</taxon>
        <taxon>Actinomycetes</taxon>
        <taxon>Streptosporangiales</taxon>
        <taxon>Thermomonosporaceae</taxon>
        <taxon>Actinomadura</taxon>
    </lineage>
</organism>
<comment type="similarity">
    <text evidence="1 7">Belongs to the 4-hydroxy-2-oxovalerate aldolase family.</text>
</comment>
<reference evidence="11" key="1">
    <citation type="journal article" date="2019" name="Int. J. Syst. Evol. Microbiol.">
        <title>The Global Catalogue of Microorganisms (GCM) 10K type strain sequencing project: providing services to taxonomists for standard genome sequencing and annotation.</title>
        <authorList>
            <consortium name="The Broad Institute Genomics Platform"/>
            <consortium name="The Broad Institute Genome Sequencing Center for Infectious Disease"/>
            <person name="Wu L."/>
            <person name="Ma J."/>
        </authorList>
    </citation>
    <scope>NUCLEOTIDE SEQUENCE [LARGE SCALE GENOMIC DNA]</scope>
    <source>
        <strain evidence="11">JCM 17316</strain>
    </source>
</reference>
<feature type="binding site" evidence="7">
    <location>
        <position position="203"/>
    </location>
    <ligand>
        <name>Mn(2+)</name>
        <dbReference type="ChEBI" id="CHEBI:29035"/>
    </ligand>
</feature>
<dbReference type="SUPFAM" id="SSF89000">
    <property type="entry name" value="post-HMGL domain-like"/>
    <property type="match status" value="1"/>
</dbReference>
<comment type="catalytic activity">
    <reaction evidence="6">
        <text>(S)-4-hydroxy-2-oxohexanoate = propanal + pyruvate</text>
        <dbReference type="Rhea" id="RHEA:36003"/>
        <dbReference type="ChEBI" id="CHEBI:15361"/>
        <dbReference type="ChEBI" id="CHEBI:17153"/>
        <dbReference type="ChEBI" id="CHEBI:73142"/>
        <dbReference type="EC" id="4.1.3.43"/>
    </reaction>
    <physiologicalReaction direction="left-to-right" evidence="6">
        <dbReference type="Rhea" id="RHEA:36004"/>
    </physiologicalReaction>
</comment>
<dbReference type="NCBIfam" id="NF006049">
    <property type="entry name" value="PRK08195.1"/>
    <property type="match status" value="1"/>
</dbReference>
<feature type="binding site" evidence="7">
    <location>
        <position position="201"/>
    </location>
    <ligand>
        <name>Mn(2+)</name>
        <dbReference type="ChEBI" id="CHEBI:29035"/>
    </ligand>
</feature>
<dbReference type="InterPro" id="IPR012425">
    <property type="entry name" value="DmpG_comm"/>
</dbReference>
<sequence>MTADNTAERVRITDSTLRDGSHAMAHRFTEEQVRGVVHALDSAGVEVIEVAHGDGLGGSSFNYGFSLEDEIKLIAAAVDEATAARIAVLLLPGVGTVEDLRRAYDAGASVARIATHCTEADVSLQHFAAARELGMETVGFLMLSHRIGPRELARQARIMVDGGAQCVYVVDSAGAMVLADAQARVRALVEEIGREAQVGFHGHQNLSLGVANSVLAAQNGARQIDGALCALGAGAGNAPTEVVAATFERLGITTGVDVPGVLAAAEEVVQPFLPRLPFADRSAITQGYAGVYSSFLLHAERAAERYGVPAHEILQRVGEAGYVGGQEDMIIDVALRLAEERERGVTGGAGSPPGSAGRR</sequence>
<keyword evidence="11" id="KW-1185">Reference proteome</keyword>
<dbReference type="CDD" id="cd07943">
    <property type="entry name" value="DRE_TIM_HOA"/>
    <property type="match status" value="1"/>
</dbReference>
<evidence type="ECO:0000256" key="1">
    <source>
        <dbReference type="ARBA" id="ARBA00008944"/>
    </source>
</evidence>
<dbReference type="EC" id="4.1.3.39" evidence="7 8"/>
<evidence type="ECO:0000259" key="9">
    <source>
        <dbReference type="PROSITE" id="PS50991"/>
    </source>
</evidence>
<feature type="binding site" evidence="7">
    <location>
        <position position="292"/>
    </location>
    <ligand>
        <name>substrate</name>
    </ligand>
</feature>
<dbReference type="Gene3D" id="1.10.8.60">
    <property type="match status" value="1"/>
</dbReference>
<dbReference type="RefSeq" id="WP_345016735.1">
    <property type="nucleotide sequence ID" value="NZ_BAABDO010000003.1"/>
</dbReference>
<feature type="binding site" evidence="7">
    <location>
        <position position="172"/>
    </location>
    <ligand>
        <name>substrate</name>
    </ligand>
</feature>
<feature type="binding site" evidence="7">
    <location>
        <position position="201"/>
    </location>
    <ligand>
        <name>substrate</name>
    </ligand>
</feature>
<feature type="binding site" evidence="7">
    <location>
        <begin position="18"/>
        <end position="19"/>
    </location>
    <ligand>
        <name>substrate</name>
    </ligand>
</feature>
<evidence type="ECO:0000313" key="10">
    <source>
        <dbReference type="EMBL" id="GAA4128297.1"/>
    </source>
</evidence>
<dbReference type="InterPro" id="IPR035685">
    <property type="entry name" value="DRE_TIM_HOA"/>
</dbReference>
<dbReference type="InterPro" id="IPR013785">
    <property type="entry name" value="Aldolase_TIM"/>
</dbReference>
<dbReference type="NCBIfam" id="TIGR03217">
    <property type="entry name" value="4OH_2_O_val_ald"/>
    <property type="match status" value="1"/>
</dbReference>
<gene>
    <name evidence="10" type="primary">dmpG_1</name>
    <name evidence="10" type="ORF">GCM10022416_03850</name>
</gene>
<feature type="binding site" evidence="7">
    <location>
        <position position="19"/>
    </location>
    <ligand>
        <name>Mn(2+)</name>
        <dbReference type="ChEBI" id="CHEBI:29035"/>
    </ligand>
</feature>
<keyword evidence="5 7" id="KW-0456">Lyase</keyword>
<dbReference type="Pfam" id="PF00682">
    <property type="entry name" value="HMGL-like"/>
    <property type="match status" value="1"/>
</dbReference>